<dbReference type="CDD" id="cd16443">
    <property type="entry name" value="LplA"/>
    <property type="match status" value="1"/>
</dbReference>
<comment type="catalytic activity">
    <reaction evidence="3">
        <text>N(6)-octanoyl-L-lysyl-[glycine-cleavage complex H protein] + L-lysyl-[lipoyl-carrier protein] = N(6)-octanoyl-L-lysyl-[lipoyl-carrier protein] + L-lysyl-[glycine-cleavage complex H protein]</text>
        <dbReference type="Rhea" id="RHEA:20213"/>
        <dbReference type="Rhea" id="RHEA-COMP:10500"/>
        <dbReference type="Rhea" id="RHEA-COMP:10501"/>
        <dbReference type="Rhea" id="RHEA-COMP:10503"/>
        <dbReference type="Rhea" id="RHEA-COMP:10504"/>
        <dbReference type="ChEBI" id="CHEBI:29969"/>
        <dbReference type="ChEBI" id="CHEBI:78809"/>
        <dbReference type="EC" id="2.3.1.204"/>
    </reaction>
</comment>
<dbReference type="Gene3D" id="3.30.930.10">
    <property type="entry name" value="Bira Bifunctional Protein, Domain 2"/>
    <property type="match status" value="1"/>
</dbReference>
<sequence>MSLLDQKVWRVIDQSALGDGFDGRQSFAMDDALCESVGSGNSPCTARLWVHQNTVMLGTQDTRLPHLSEALDVLRRAGYRYLTRNSGGLAVVLDSGILNLSLIFSENRHPLTIDETFQAMVDFISKVLHPFHIPFRTGEISESYCPGRYDLSTDGRKFAGISQRRVKRGIAVQIYLCITESGSSRARLIQSFYRKGLKGEKTKFTYPNVVPESMASLEEISGQALTVPQLSGAILHTLQTFGKVIMAPLSGPESLLFGKYYERMIQRNERAFGTHQS</sequence>
<dbReference type="InterPro" id="IPR050664">
    <property type="entry name" value="Octanoyltrans_LipM/LipL"/>
</dbReference>
<comment type="similarity">
    <text evidence="3">Belongs to the octanoyltransferase LipL family.</text>
</comment>
<proteinExistence type="inferred from homology"/>
<dbReference type="InterPro" id="IPR045864">
    <property type="entry name" value="aa-tRNA-synth_II/BPL/LPL"/>
</dbReference>
<comment type="function">
    <text evidence="3">Catalyzes the amidotransfer (transamidation) of the octanoyl moiety from octanoyl-GcvH to the lipoyl domain of the E2 subunit of lipoate-dependent enzymes.</text>
</comment>
<dbReference type="PANTHER" id="PTHR43679">
    <property type="entry name" value="OCTANOYLTRANSFERASE LIPM-RELATED"/>
    <property type="match status" value="1"/>
</dbReference>
<dbReference type="InterPro" id="IPR004143">
    <property type="entry name" value="BPL_LPL_catalytic"/>
</dbReference>
<dbReference type="SUPFAM" id="SSF55681">
    <property type="entry name" value="Class II aaRS and biotin synthetases"/>
    <property type="match status" value="1"/>
</dbReference>
<organism evidence="5">
    <name type="scientific">Sporolactobacillus sp. Y61</name>
    <dbReference type="NCBI Taxonomy" id="3160863"/>
    <lineage>
        <taxon>Bacteria</taxon>
        <taxon>Bacillati</taxon>
        <taxon>Bacillota</taxon>
        <taxon>Bacilli</taxon>
        <taxon>Bacillales</taxon>
        <taxon>Sporolactobacillaceae</taxon>
        <taxon>Sporolactobacillus</taxon>
    </lineage>
</organism>
<comment type="pathway">
    <text evidence="3">Protein modification; protein lipoylation via endogenous pathway; protein N(6)-(lipoyl)lysine from octanoyl-[acyl-carrier-protein].</text>
</comment>
<dbReference type="EMBL" id="CP159510">
    <property type="protein sequence ID" value="XCJ17790.1"/>
    <property type="molecule type" value="Genomic_DNA"/>
</dbReference>
<dbReference type="PANTHER" id="PTHR43679:SF2">
    <property type="entry name" value="OCTANOYL-[GCVH]:PROTEIN N-OCTANOYLTRANSFERASE"/>
    <property type="match status" value="1"/>
</dbReference>
<dbReference type="InterPro" id="IPR024897">
    <property type="entry name" value="LipL"/>
</dbReference>
<evidence type="ECO:0000259" key="4">
    <source>
        <dbReference type="PROSITE" id="PS51733"/>
    </source>
</evidence>
<dbReference type="HAMAP" id="MF_02119">
    <property type="entry name" value="LipL"/>
    <property type="match status" value="1"/>
</dbReference>
<evidence type="ECO:0000313" key="5">
    <source>
        <dbReference type="EMBL" id="XCJ17790.1"/>
    </source>
</evidence>
<evidence type="ECO:0000256" key="2">
    <source>
        <dbReference type="ARBA" id="ARBA00023315"/>
    </source>
</evidence>
<dbReference type="PROSITE" id="PS51733">
    <property type="entry name" value="BPL_LPL_CATALYTIC"/>
    <property type="match status" value="1"/>
</dbReference>
<feature type="site" description="Lowers pKa of active site Cys" evidence="3">
    <location>
        <position position="157"/>
    </location>
</feature>
<dbReference type="RefSeq" id="WP_353948896.1">
    <property type="nucleotide sequence ID" value="NZ_CP159510.1"/>
</dbReference>
<dbReference type="GO" id="GO:0033819">
    <property type="term" value="F:lipoyl(octanoyl) transferase activity"/>
    <property type="evidence" value="ECO:0007669"/>
    <property type="project" value="InterPro"/>
</dbReference>
<dbReference type="GO" id="GO:0016874">
    <property type="term" value="F:ligase activity"/>
    <property type="evidence" value="ECO:0007669"/>
    <property type="project" value="UniProtKB-KW"/>
</dbReference>
<comment type="miscellaneous">
    <text evidence="3">The reaction proceeds via a thioester-linked acyl-enzyme intermediate.</text>
</comment>
<name>A0AAU8II70_9BACL</name>
<protein>
    <recommendedName>
        <fullName evidence="3">Octanoyl-[GcvH]:protein N-octanoyltransferase</fullName>
        <ecNumber evidence="3">2.3.1.204</ecNumber>
    </recommendedName>
    <alternativeName>
        <fullName evidence="3">Octanoyl-[GcvH]:E2 amidotransferase</fullName>
    </alternativeName>
</protein>
<evidence type="ECO:0000256" key="3">
    <source>
        <dbReference type="HAMAP-Rule" id="MF_02119"/>
    </source>
</evidence>
<accession>A0AAU8II70</accession>
<keyword evidence="5" id="KW-0436">Ligase</keyword>
<dbReference type="Pfam" id="PF21948">
    <property type="entry name" value="LplA-B_cat"/>
    <property type="match status" value="1"/>
</dbReference>
<feature type="active site" description="Acyl-thioester intermediate" evidence="3">
    <location>
        <position position="145"/>
    </location>
</feature>
<dbReference type="EC" id="2.3.1.204" evidence="3"/>
<gene>
    <name evidence="3" type="primary">lipL</name>
    <name evidence="5" type="ORF">ABNN70_04730</name>
</gene>
<dbReference type="GO" id="GO:0009249">
    <property type="term" value="P:protein lipoylation"/>
    <property type="evidence" value="ECO:0007669"/>
    <property type="project" value="UniProtKB-UniRule"/>
</dbReference>
<reference evidence="5" key="1">
    <citation type="submission" date="2024-06" db="EMBL/GenBank/DDBJ databases">
        <authorList>
            <person name="Fan A."/>
            <person name="Zhang F.Y."/>
            <person name="Zhang L."/>
        </authorList>
    </citation>
    <scope>NUCLEOTIDE SEQUENCE</scope>
    <source>
        <strain evidence="5">Y61</strain>
    </source>
</reference>
<dbReference type="GO" id="GO:0009107">
    <property type="term" value="P:lipoate biosynthetic process"/>
    <property type="evidence" value="ECO:0007669"/>
    <property type="project" value="UniProtKB-UniRule"/>
</dbReference>
<keyword evidence="2 3" id="KW-0012">Acyltransferase</keyword>
<keyword evidence="1 3" id="KW-0808">Transferase</keyword>
<dbReference type="AlphaFoldDB" id="A0AAU8II70"/>
<feature type="domain" description="BPL/LPL catalytic" evidence="4">
    <location>
        <begin position="40"/>
        <end position="225"/>
    </location>
</feature>
<evidence type="ECO:0000256" key="1">
    <source>
        <dbReference type="ARBA" id="ARBA00022679"/>
    </source>
</evidence>